<dbReference type="Proteomes" id="UP000001194">
    <property type="component" value="Unassembled WGS sequence"/>
</dbReference>
<sequence>MRLPSKSLDLILWELAFVSRIREMSWWSLTILLQTPVGESDCTEASAQGAWTEASAQESPQLVTDIGQAGRTPDTDRNTIATDEFINDGEDDVSGMINLAVLLMAECKAGLPLSELEQAVFLFRQVVDSRPGGHQLHRATKRDLASALGVKFMYTNQRHDLMESLTLRNEIVKGSISDQEASPETTIRLEDKTDTEDTSELAKGLLTDFQKSTSLHILNTIVFLAQQALVQLSAASTSWFITLTTLVDALYARFNHSYDLTDLNEAISSLQDASKCCTERDQQESNINFRICGLLATRFDFMGDISDLQMASDWMIKGTETSTGLLELLKSANELCKQFTRSGNMADLNTAVTLFRKGIAELPQGSENYAAAINNLANALLTRFKQGGQQSDLDEVISLHRHALELFLPPHPNRSSSLNNLASALSTRFEQEGQQSDLDEAILLHRQALELFHPSHPLRPILLNNLAAALLTQFRQGGHSFHSIPINPSMLNNLASALLTQFEQGGQQSDLDDAIYLHRQALELQLPHPSRSNTLNNLANALWTRFGQGGQQSDLNEAVSLHRQALELRLPPHSLRSSSLHNLASALSIRFLQEGQQSDLDEAISLYREALKLFLPPNPHRSSSLNNLASALLTRFRQGGQQSDLDEAISLHREALELFHSIPIPSTQHAQQSCKCTVDSI</sequence>
<comment type="similarity">
    <text evidence="1">Belongs to the TTC36 family.</text>
</comment>
<gene>
    <name evidence="2" type="ORF">LACBIDRAFT_303806</name>
</gene>
<evidence type="ECO:0000313" key="3">
    <source>
        <dbReference type="Proteomes" id="UP000001194"/>
    </source>
</evidence>
<proteinExistence type="inferred from homology"/>
<evidence type="ECO:0000313" key="2">
    <source>
        <dbReference type="EMBL" id="EDR04923.1"/>
    </source>
</evidence>
<dbReference type="InterPro" id="IPR011990">
    <property type="entry name" value="TPR-like_helical_dom_sf"/>
</dbReference>
<dbReference type="OrthoDB" id="3217196at2759"/>
<dbReference type="Gene3D" id="1.25.40.10">
    <property type="entry name" value="Tetratricopeptide repeat domain"/>
    <property type="match status" value="2"/>
</dbReference>
<accession>B0DKD3</accession>
<protein>
    <submittedName>
        <fullName evidence="2">Predicted protein</fullName>
    </submittedName>
</protein>
<dbReference type="RefSeq" id="XP_001884313.1">
    <property type="nucleotide sequence ID" value="XM_001884278.1"/>
</dbReference>
<dbReference type="AlphaFoldDB" id="B0DKD3"/>
<evidence type="ECO:0000256" key="1">
    <source>
        <dbReference type="ARBA" id="ARBA00006995"/>
    </source>
</evidence>
<dbReference type="InParanoid" id="B0DKD3"/>
<dbReference type="SUPFAM" id="SSF48452">
    <property type="entry name" value="TPR-like"/>
    <property type="match status" value="1"/>
</dbReference>
<reference evidence="2 3" key="1">
    <citation type="journal article" date="2008" name="Nature">
        <title>The genome of Laccaria bicolor provides insights into mycorrhizal symbiosis.</title>
        <authorList>
            <person name="Martin F."/>
            <person name="Aerts A."/>
            <person name="Ahren D."/>
            <person name="Brun A."/>
            <person name="Danchin E.G.J."/>
            <person name="Duchaussoy F."/>
            <person name="Gibon J."/>
            <person name="Kohler A."/>
            <person name="Lindquist E."/>
            <person name="Pereda V."/>
            <person name="Salamov A."/>
            <person name="Shapiro H.J."/>
            <person name="Wuyts J."/>
            <person name="Blaudez D."/>
            <person name="Buee M."/>
            <person name="Brokstein P."/>
            <person name="Canbaeck B."/>
            <person name="Cohen D."/>
            <person name="Courty P.E."/>
            <person name="Coutinho P.M."/>
            <person name="Delaruelle C."/>
            <person name="Detter J.C."/>
            <person name="Deveau A."/>
            <person name="DiFazio S."/>
            <person name="Duplessis S."/>
            <person name="Fraissinet-Tachet L."/>
            <person name="Lucic E."/>
            <person name="Frey-Klett P."/>
            <person name="Fourrey C."/>
            <person name="Feussner I."/>
            <person name="Gay G."/>
            <person name="Grimwood J."/>
            <person name="Hoegger P.J."/>
            <person name="Jain P."/>
            <person name="Kilaru S."/>
            <person name="Labbe J."/>
            <person name="Lin Y.C."/>
            <person name="Legue V."/>
            <person name="Le Tacon F."/>
            <person name="Marmeisse R."/>
            <person name="Melayah D."/>
            <person name="Montanini B."/>
            <person name="Muratet M."/>
            <person name="Nehls U."/>
            <person name="Niculita-Hirzel H."/>
            <person name="Oudot-Le Secq M.P."/>
            <person name="Peter M."/>
            <person name="Quesneville H."/>
            <person name="Rajashekar B."/>
            <person name="Reich M."/>
            <person name="Rouhier N."/>
            <person name="Schmutz J."/>
            <person name="Yin T."/>
            <person name="Chalot M."/>
            <person name="Henrissat B."/>
            <person name="Kuees U."/>
            <person name="Lucas S."/>
            <person name="Van de Peer Y."/>
            <person name="Podila G.K."/>
            <person name="Polle A."/>
            <person name="Pukkila P.J."/>
            <person name="Richardson P.M."/>
            <person name="Rouze P."/>
            <person name="Sanders I.R."/>
            <person name="Stajich J.E."/>
            <person name="Tunlid A."/>
            <person name="Tuskan G."/>
            <person name="Grigoriev I.V."/>
        </authorList>
    </citation>
    <scope>NUCLEOTIDE SEQUENCE [LARGE SCALE GENOMIC DNA]</scope>
    <source>
        <strain evidence="3">S238N-H82 / ATCC MYA-4686</strain>
    </source>
</reference>
<name>B0DKD3_LACBS</name>
<organism evidence="3">
    <name type="scientific">Laccaria bicolor (strain S238N-H82 / ATCC MYA-4686)</name>
    <name type="common">Bicoloured deceiver</name>
    <name type="synonym">Laccaria laccata var. bicolor</name>
    <dbReference type="NCBI Taxonomy" id="486041"/>
    <lineage>
        <taxon>Eukaryota</taxon>
        <taxon>Fungi</taxon>
        <taxon>Dikarya</taxon>
        <taxon>Basidiomycota</taxon>
        <taxon>Agaricomycotina</taxon>
        <taxon>Agaricomycetes</taxon>
        <taxon>Agaricomycetidae</taxon>
        <taxon>Agaricales</taxon>
        <taxon>Agaricineae</taxon>
        <taxon>Hydnangiaceae</taxon>
        <taxon>Laccaria</taxon>
    </lineage>
</organism>
<dbReference type="PANTHER" id="PTHR21405:SF0">
    <property type="entry name" value="TETRATRICOPEPTIDE REPEAT PROTEIN 36"/>
    <property type="match status" value="1"/>
</dbReference>
<dbReference type="HOGENOM" id="CLU_357170_0_0_1"/>
<dbReference type="GeneID" id="6080078"/>
<dbReference type="Pfam" id="PF13374">
    <property type="entry name" value="TPR_10"/>
    <property type="match status" value="2"/>
</dbReference>
<dbReference type="KEGG" id="lbc:LACBIDRAFT_303806"/>
<dbReference type="GO" id="GO:0006570">
    <property type="term" value="P:tyrosine metabolic process"/>
    <property type="evidence" value="ECO:0007669"/>
    <property type="project" value="TreeGrafter"/>
</dbReference>
<dbReference type="InterPro" id="IPR038906">
    <property type="entry name" value="TTC36"/>
</dbReference>
<dbReference type="PANTHER" id="PTHR21405">
    <property type="entry name" value="CDNA SEQUENCE BC021608"/>
    <property type="match status" value="1"/>
</dbReference>
<dbReference type="EMBL" id="DS547115">
    <property type="protein sequence ID" value="EDR04923.1"/>
    <property type="molecule type" value="Genomic_DNA"/>
</dbReference>
<keyword evidence="3" id="KW-1185">Reference proteome</keyword>